<feature type="compositionally biased region" description="Polar residues" evidence="1">
    <location>
        <begin position="20"/>
        <end position="32"/>
    </location>
</feature>
<feature type="region of interest" description="Disordered" evidence="1">
    <location>
        <begin position="1"/>
        <end position="78"/>
    </location>
</feature>
<sequence>MSHIFSARSDGPHFSRKRQSSAPSATVASIASKSHALQARADQSAAVRQLARWTGKPVLQREGMPEEQASGGLPADLRSGVESLSGMDMSDVRVHYNSSAPAQFQAHAYAQGSDIHLAPGQEKHLPHEAWHTVQQKQGRVQPTRQLAGSGAAINDNVALEREADVMGARAASAPAQRVAEQRDD</sequence>
<dbReference type="InterPro" id="IPR025295">
    <property type="entry name" value="eCIS_core_dom"/>
</dbReference>
<dbReference type="AlphaFoldDB" id="A0A640VWR0"/>
<dbReference type="RefSeq" id="WP_238840880.1">
    <property type="nucleotide sequence ID" value="NZ_BLIV01000004.1"/>
</dbReference>
<reference evidence="3 4" key="1">
    <citation type="submission" date="2019-12" db="EMBL/GenBank/DDBJ databases">
        <title>Roseobacter cerasinus sp. nov., isolated from seawater around aquaculture.</title>
        <authorList>
            <person name="Muramatsu S."/>
            <person name="Takabe Y."/>
            <person name="Mori K."/>
            <person name="Takaichi S."/>
            <person name="Hanada S."/>
        </authorList>
    </citation>
    <scope>NUCLEOTIDE SEQUENCE [LARGE SCALE GENOMIC DNA]</scope>
    <source>
        <strain evidence="3 4">AI77</strain>
    </source>
</reference>
<dbReference type="Pfam" id="PF13699">
    <property type="entry name" value="eCIS_core"/>
    <property type="match status" value="1"/>
</dbReference>
<gene>
    <name evidence="3" type="ORF">So717_24290</name>
</gene>
<protein>
    <recommendedName>
        <fullName evidence="2">eCIS core domain-containing protein</fullName>
    </recommendedName>
</protein>
<organism evidence="3 4">
    <name type="scientific">Roseobacter cerasinus</name>
    <dbReference type="NCBI Taxonomy" id="2602289"/>
    <lineage>
        <taxon>Bacteria</taxon>
        <taxon>Pseudomonadati</taxon>
        <taxon>Pseudomonadota</taxon>
        <taxon>Alphaproteobacteria</taxon>
        <taxon>Rhodobacterales</taxon>
        <taxon>Roseobacteraceae</taxon>
        <taxon>Roseobacter</taxon>
    </lineage>
</organism>
<keyword evidence="4" id="KW-1185">Reference proteome</keyword>
<evidence type="ECO:0000313" key="3">
    <source>
        <dbReference type="EMBL" id="GFE50676.1"/>
    </source>
</evidence>
<evidence type="ECO:0000256" key="1">
    <source>
        <dbReference type="SAM" id="MobiDB-lite"/>
    </source>
</evidence>
<accession>A0A640VWR0</accession>
<evidence type="ECO:0000259" key="2">
    <source>
        <dbReference type="Pfam" id="PF13699"/>
    </source>
</evidence>
<dbReference type="Proteomes" id="UP000436522">
    <property type="component" value="Unassembled WGS sequence"/>
</dbReference>
<name>A0A640VWR0_9RHOB</name>
<dbReference type="EMBL" id="BLIV01000004">
    <property type="protein sequence ID" value="GFE50676.1"/>
    <property type="molecule type" value="Genomic_DNA"/>
</dbReference>
<evidence type="ECO:0000313" key="4">
    <source>
        <dbReference type="Proteomes" id="UP000436522"/>
    </source>
</evidence>
<comment type="caution">
    <text evidence="3">The sequence shown here is derived from an EMBL/GenBank/DDBJ whole genome shotgun (WGS) entry which is preliminary data.</text>
</comment>
<feature type="domain" description="eCIS core" evidence="2">
    <location>
        <begin position="73"/>
        <end position="138"/>
    </location>
</feature>
<proteinExistence type="predicted"/>